<dbReference type="EMBL" id="BAAAFG010000002">
    <property type="protein sequence ID" value="GAA0871245.1"/>
    <property type="molecule type" value="Genomic_DNA"/>
</dbReference>
<comment type="caution">
    <text evidence="1">The sequence shown here is derived from an EMBL/GenBank/DDBJ whole genome shotgun (WGS) entry which is preliminary data.</text>
</comment>
<evidence type="ECO:0000313" key="2">
    <source>
        <dbReference type="Proteomes" id="UP001500507"/>
    </source>
</evidence>
<sequence length="317" mass="36128">MITSQNILWVIRSAGERTVDACKELIEASVPSDHVVLINERPFSAALKKSFQLCTDSTFEWSIHIDADVLISMKGCEELIAKVNQVDTTVFSVQGVTIDKFIPIYRTAGNGMYRNKVLKQALSLIPNDGEALRPEGELIDRMLKKGYQKLRTNNIVGVHDYEQYYRDIYRKVFLHSKKHLNVLGMASNYWLDNATMDRDYTIALLASRVAKYYEGPLFLTPGFQKEEIEVLFHLNDIQEKGPLPKNSFSKKNVSTIVENFTANQDLQQKKYPEYYTAEFLMTLKSASTRTRSALLTSIGSELKRSGKKLIHKGKLDN</sequence>
<accession>A0ABN1MDW2</accession>
<reference evidence="1 2" key="1">
    <citation type="journal article" date="2019" name="Int. J. Syst. Evol. Microbiol.">
        <title>The Global Catalogue of Microorganisms (GCM) 10K type strain sequencing project: providing services to taxonomists for standard genome sequencing and annotation.</title>
        <authorList>
            <consortium name="The Broad Institute Genomics Platform"/>
            <consortium name="The Broad Institute Genome Sequencing Center for Infectious Disease"/>
            <person name="Wu L."/>
            <person name="Ma J."/>
        </authorList>
    </citation>
    <scope>NUCLEOTIDE SEQUENCE [LARGE SCALE GENOMIC DNA]</scope>
    <source>
        <strain evidence="1 2">JCM 16082</strain>
    </source>
</reference>
<dbReference type="Proteomes" id="UP001500507">
    <property type="component" value="Unassembled WGS sequence"/>
</dbReference>
<evidence type="ECO:0000313" key="1">
    <source>
        <dbReference type="EMBL" id="GAA0871245.1"/>
    </source>
</evidence>
<gene>
    <name evidence="1" type="ORF">GCM10009117_03910</name>
</gene>
<protein>
    <submittedName>
        <fullName evidence="1">Uncharacterized protein</fullName>
    </submittedName>
</protein>
<organism evidence="1 2">
    <name type="scientific">Gangjinia marincola</name>
    <dbReference type="NCBI Taxonomy" id="578463"/>
    <lineage>
        <taxon>Bacteria</taxon>
        <taxon>Pseudomonadati</taxon>
        <taxon>Bacteroidota</taxon>
        <taxon>Flavobacteriia</taxon>
        <taxon>Flavobacteriales</taxon>
        <taxon>Flavobacteriaceae</taxon>
        <taxon>Gangjinia</taxon>
    </lineage>
</organism>
<proteinExistence type="predicted"/>
<keyword evidence="2" id="KW-1185">Reference proteome</keyword>
<dbReference type="RefSeq" id="WP_343763151.1">
    <property type="nucleotide sequence ID" value="NZ_BAAAFG010000002.1"/>
</dbReference>
<name>A0ABN1MDW2_9FLAO</name>